<evidence type="ECO:0000256" key="7">
    <source>
        <dbReference type="PIRSR" id="PIRSR604254-1"/>
    </source>
</evidence>
<keyword evidence="7" id="KW-0479">Metal-binding</keyword>
<evidence type="ECO:0000256" key="6">
    <source>
        <dbReference type="ARBA" id="ARBA00023136"/>
    </source>
</evidence>
<comment type="similarity">
    <text evidence="2">Belongs to the UPF0073 (Hly-III) family.</text>
</comment>
<dbReference type="PANTHER" id="PTHR20855">
    <property type="entry name" value="ADIPOR/PROGESTIN RECEPTOR-RELATED"/>
    <property type="match status" value="1"/>
</dbReference>
<feature type="transmembrane region" description="Helical" evidence="8">
    <location>
        <begin position="184"/>
        <end position="202"/>
    </location>
</feature>
<dbReference type="AlphaFoldDB" id="A0A0P7ZVT2"/>
<gene>
    <name evidence="9" type="primary">hlyIII</name>
    <name evidence="9" type="ORF">HLUCCX10_16905</name>
</gene>
<dbReference type="OrthoDB" id="9813689at2"/>
<feature type="transmembrane region" description="Helical" evidence="8">
    <location>
        <begin position="66"/>
        <end position="84"/>
    </location>
</feature>
<keyword evidence="6 8" id="KW-0472">Membrane</keyword>
<protein>
    <submittedName>
        <fullName evidence="9">Hemolysin III</fullName>
    </submittedName>
</protein>
<reference evidence="9 10" key="1">
    <citation type="submission" date="2015-09" db="EMBL/GenBank/DDBJ databases">
        <title>Identification and resolution of microdiversity through metagenomic sequencing of parallel consortia.</title>
        <authorList>
            <person name="Nelson W.C."/>
            <person name="Romine M.F."/>
            <person name="Lindemann S.R."/>
        </authorList>
    </citation>
    <scope>NUCLEOTIDE SEQUENCE [LARGE SCALE GENOMIC DNA]</scope>
    <source>
        <strain evidence="9">HL-49</strain>
    </source>
</reference>
<feature type="binding site" evidence="7">
    <location>
        <position position="88"/>
    </location>
    <ligand>
        <name>Zn(2+)</name>
        <dbReference type="ChEBI" id="CHEBI:29105"/>
    </ligand>
</feature>
<accession>A0A0P7ZVT2</accession>
<feature type="transmembrane region" description="Helical" evidence="8">
    <location>
        <begin position="105"/>
        <end position="123"/>
    </location>
</feature>
<proteinExistence type="inferred from homology"/>
<dbReference type="EMBL" id="LJXT01000156">
    <property type="protein sequence ID" value="KPQ08845.1"/>
    <property type="molecule type" value="Genomic_DNA"/>
</dbReference>
<evidence type="ECO:0000313" key="10">
    <source>
        <dbReference type="Proteomes" id="UP000050421"/>
    </source>
</evidence>
<sequence>MEPKQYAYWQIQPTVTHKSSTPRVKRPQSPSEELANTFSHGLGLLLGLVGIPFLVKKSLETQDIKFTIGAIAFSLGILMVYAFSTAYHAAKNPIKKSRLQILDHVSIYFLIAGSYTPMVLAILSTDKAIIFLSIIWGTVLVGTFFKIFFTGRFKTLSVILYLTMGWLAVFFFNDLLEKLSMETLFWIGAGGLSYTIGVFFYVKSERLFFHAIWHVFVLGGTVSHFIAVWNILN</sequence>
<feature type="transmembrane region" description="Helical" evidence="8">
    <location>
        <begin position="129"/>
        <end position="149"/>
    </location>
</feature>
<dbReference type="GO" id="GO:0005886">
    <property type="term" value="C:plasma membrane"/>
    <property type="evidence" value="ECO:0007669"/>
    <property type="project" value="UniProtKB-SubCell"/>
</dbReference>
<feature type="binding site" evidence="7">
    <location>
        <position position="210"/>
    </location>
    <ligand>
        <name>Zn(2+)</name>
        <dbReference type="ChEBI" id="CHEBI:29105"/>
    </ligand>
</feature>
<feature type="transmembrane region" description="Helical" evidence="8">
    <location>
        <begin position="34"/>
        <end position="54"/>
    </location>
</feature>
<evidence type="ECO:0000313" key="9">
    <source>
        <dbReference type="EMBL" id="KPQ08845.1"/>
    </source>
</evidence>
<feature type="transmembrane region" description="Helical" evidence="8">
    <location>
        <begin position="156"/>
        <end position="172"/>
    </location>
</feature>
<keyword evidence="7" id="KW-0862">Zinc</keyword>
<evidence type="ECO:0000256" key="8">
    <source>
        <dbReference type="SAM" id="Phobius"/>
    </source>
</evidence>
<keyword evidence="5 8" id="KW-1133">Transmembrane helix</keyword>
<keyword evidence="3" id="KW-1003">Cell membrane</keyword>
<dbReference type="GO" id="GO:0046872">
    <property type="term" value="F:metal ion binding"/>
    <property type="evidence" value="ECO:0007669"/>
    <property type="project" value="UniProtKB-KW"/>
</dbReference>
<dbReference type="PATRIC" id="fig|1305737.6.peg.395"/>
<dbReference type="PANTHER" id="PTHR20855:SF3">
    <property type="entry name" value="LD03007P"/>
    <property type="match status" value="1"/>
</dbReference>
<evidence type="ECO:0000256" key="3">
    <source>
        <dbReference type="ARBA" id="ARBA00022475"/>
    </source>
</evidence>
<dbReference type="InterPro" id="IPR005744">
    <property type="entry name" value="Hy-lIII"/>
</dbReference>
<evidence type="ECO:0000256" key="5">
    <source>
        <dbReference type="ARBA" id="ARBA00022989"/>
    </source>
</evidence>
<comment type="caution">
    <text evidence="9">The sequence shown here is derived from an EMBL/GenBank/DDBJ whole genome shotgun (WGS) entry which is preliminary data.</text>
</comment>
<organism evidence="9 10">
    <name type="scientific">Algoriphagus marincola HL-49</name>
    <dbReference type="NCBI Taxonomy" id="1305737"/>
    <lineage>
        <taxon>Bacteria</taxon>
        <taxon>Pseudomonadati</taxon>
        <taxon>Bacteroidota</taxon>
        <taxon>Cytophagia</taxon>
        <taxon>Cytophagales</taxon>
        <taxon>Cyclobacteriaceae</taxon>
        <taxon>Algoriphagus</taxon>
    </lineage>
</organism>
<dbReference type="STRING" id="1305737.GCA_000526355_01561"/>
<name>A0A0P7ZVT2_9BACT</name>
<comment type="subcellular location">
    <subcellularLocation>
        <location evidence="1">Cell membrane</location>
        <topology evidence="1">Multi-pass membrane protein</topology>
    </subcellularLocation>
</comment>
<dbReference type="NCBIfam" id="TIGR01065">
    <property type="entry name" value="hlyIII"/>
    <property type="match status" value="1"/>
</dbReference>
<dbReference type="GO" id="GO:0140911">
    <property type="term" value="F:pore-forming activity"/>
    <property type="evidence" value="ECO:0007669"/>
    <property type="project" value="InterPro"/>
</dbReference>
<dbReference type="eggNOG" id="COG1272">
    <property type="taxonomic scope" value="Bacteria"/>
</dbReference>
<feature type="binding site" evidence="7">
    <location>
        <position position="214"/>
    </location>
    <ligand>
        <name>Zn(2+)</name>
        <dbReference type="ChEBI" id="CHEBI:29105"/>
    </ligand>
</feature>
<feature type="transmembrane region" description="Helical" evidence="8">
    <location>
        <begin position="211"/>
        <end position="232"/>
    </location>
</feature>
<dbReference type="Proteomes" id="UP000050421">
    <property type="component" value="Unassembled WGS sequence"/>
</dbReference>
<keyword evidence="4 8" id="KW-0812">Transmembrane</keyword>
<evidence type="ECO:0000256" key="1">
    <source>
        <dbReference type="ARBA" id="ARBA00004651"/>
    </source>
</evidence>
<evidence type="ECO:0000256" key="2">
    <source>
        <dbReference type="ARBA" id="ARBA00008488"/>
    </source>
</evidence>
<dbReference type="InterPro" id="IPR004254">
    <property type="entry name" value="AdipoR/HlyIII-related"/>
</dbReference>
<evidence type="ECO:0000256" key="4">
    <source>
        <dbReference type="ARBA" id="ARBA00022692"/>
    </source>
</evidence>
<dbReference type="Pfam" id="PF03006">
    <property type="entry name" value="HlyIII"/>
    <property type="match status" value="1"/>
</dbReference>